<dbReference type="EMBL" id="JBHMFC010000086">
    <property type="protein sequence ID" value="MFB9057661.1"/>
    <property type="molecule type" value="Genomic_DNA"/>
</dbReference>
<name>A0ABV5FDX9_9FLAO</name>
<sequence>MQIQNLETLVAGRHFKIESDRAYPQSSYAMQQVLNSGIMQPGSSSGTINLIGNSNFLKVSGDSISSYLPYFGERQMQVAYGGGDATIQLNGLVRNYQVKKNEKHGGYTISFEADSHAERFRVVLELFPNLKSEIRLSGASRHAISYSGQLSSVKE</sequence>
<dbReference type="Pfam" id="PF14059">
    <property type="entry name" value="DUF4251"/>
    <property type="match status" value="1"/>
</dbReference>
<dbReference type="Gene3D" id="2.40.128.410">
    <property type="match status" value="1"/>
</dbReference>
<comment type="caution">
    <text evidence="1">The sequence shown here is derived from an EMBL/GenBank/DDBJ whole genome shotgun (WGS) entry which is preliminary data.</text>
</comment>
<dbReference type="InterPro" id="IPR025347">
    <property type="entry name" value="DUF4251"/>
</dbReference>
<proteinExistence type="predicted"/>
<organism evidence="1 2">
    <name type="scientific">Mariniflexile ostreae</name>
    <dbReference type="NCBI Taxonomy" id="1520892"/>
    <lineage>
        <taxon>Bacteria</taxon>
        <taxon>Pseudomonadati</taxon>
        <taxon>Bacteroidota</taxon>
        <taxon>Flavobacteriia</taxon>
        <taxon>Flavobacteriales</taxon>
        <taxon>Flavobacteriaceae</taxon>
        <taxon>Mariniflexile</taxon>
    </lineage>
</organism>
<reference evidence="1 2" key="1">
    <citation type="submission" date="2024-09" db="EMBL/GenBank/DDBJ databases">
        <authorList>
            <person name="Sun Q."/>
            <person name="Mori K."/>
        </authorList>
    </citation>
    <scope>NUCLEOTIDE SEQUENCE [LARGE SCALE GENOMIC DNA]</scope>
    <source>
        <strain evidence="1 2">CECT 8622</strain>
    </source>
</reference>
<evidence type="ECO:0000313" key="1">
    <source>
        <dbReference type="EMBL" id="MFB9057661.1"/>
    </source>
</evidence>
<evidence type="ECO:0000313" key="2">
    <source>
        <dbReference type="Proteomes" id="UP001589585"/>
    </source>
</evidence>
<gene>
    <name evidence="1" type="ORF">ACFFU9_13010</name>
</gene>
<keyword evidence="2" id="KW-1185">Reference proteome</keyword>
<accession>A0ABV5FDX9</accession>
<dbReference type="Proteomes" id="UP001589585">
    <property type="component" value="Unassembled WGS sequence"/>
</dbReference>
<protein>
    <submittedName>
        <fullName evidence="1">DUF4251 domain-containing protein</fullName>
    </submittedName>
</protein>